<organism evidence="1 2">
    <name type="scientific">Ancylostoma ceylanicum</name>
    <dbReference type="NCBI Taxonomy" id="53326"/>
    <lineage>
        <taxon>Eukaryota</taxon>
        <taxon>Metazoa</taxon>
        <taxon>Ecdysozoa</taxon>
        <taxon>Nematoda</taxon>
        <taxon>Chromadorea</taxon>
        <taxon>Rhabditida</taxon>
        <taxon>Rhabditina</taxon>
        <taxon>Rhabditomorpha</taxon>
        <taxon>Strongyloidea</taxon>
        <taxon>Ancylostomatidae</taxon>
        <taxon>Ancylostomatinae</taxon>
        <taxon>Ancylostoma</taxon>
    </lineage>
</organism>
<evidence type="ECO:0000313" key="2">
    <source>
        <dbReference type="Proteomes" id="UP000024635"/>
    </source>
</evidence>
<gene>
    <name evidence="1" type="primary">Acey_s0040.g324</name>
    <name evidence="1" type="ORF">Y032_0040g324</name>
</gene>
<evidence type="ECO:0000313" key="1">
    <source>
        <dbReference type="EMBL" id="EYC14647.1"/>
    </source>
</evidence>
<dbReference type="OrthoDB" id="7434275at2759"/>
<dbReference type="Gene3D" id="3.60.10.10">
    <property type="entry name" value="Endonuclease/exonuclease/phosphatase"/>
    <property type="match status" value="1"/>
</dbReference>
<dbReference type="Proteomes" id="UP000024635">
    <property type="component" value="Unassembled WGS sequence"/>
</dbReference>
<dbReference type="AlphaFoldDB" id="A0A016UIJ6"/>
<dbReference type="InterPro" id="IPR036691">
    <property type="entry name" value="Endo/exonu/phosph_ase_sf"/>
</dbReference>
<sequence>MATPRQRQLLTIGTINARTIATTPRRLELDHAMEKIKYDILGVTEVRVNDQGSYILPSGAVLFHSGAITAHHGIAFLVRQSLANDVRFTPLSNRLATLRHFSLKVYLVLCYAPASSNDNHDEYDYYLEEVERICRRIPKGHTPILPRDLNAKLGREPGNETFIGKYTSSSQNDCGRLLTELLTRLEYRAWNTFFRKRKGQIWTCRSPNGTVRNHIDFICSPPSTTVLDCGVVGKFPFNSDHRMVRMQLVARQSSHRNFVRPSHLLTRIHLDRELYKVHATLLSSEHHPQPKNALESYDSIRVSVETAAKDCWTTSSDPPRVTPRTRLLLYERITLRNDPSPEGRIAYSIACKAARIGLLEDTRRRKIAVVQKTIEKGRSLNEALRKGNHKVRRLMIKDRTTGEYSQQATEAMVTSYYNELFSTSIDFSFTVPPSVESCPPFCIDEAEHALSQLRLGRCPGPDGISAEQLALAKSSVAHFLTVLLNSIKRGDPIPGSLTTAHVKLLFKKGDPNNINNFRPITLISGVLKAVTRAVLNRIEGKLEESESPSQVGFRREHSTLNLIHVLKRIAKKSKENNFPVYVALD</sequence>
<dbReference type="EMBL" id="JARK01001376">
    <property type="protein sequence ID" value="EYC14647.1"/>
    <property type="molecule type" value="Genomic_DNA"/>
</dbReference>
<keyword evidence="2" id="KW-1185">Reference proteome</keyword>
<evidence type="ECO:0008006" key="3">
    <source>
        <dbReference type="Google" id="ProtNLM"/>
    </source>
</evidence>
<dbReference type="PANTHER" id="PTHR19446">
    <property type="entry name" value="REVERSE TRANSCRIPTASES"/>
    <property type="match status" value="1"/>
</dbReference>
<comment type="caution">
    <text evidence="1">The sequence shown here is derived from an EMBL/GenBank/DDBJ whole genome shotgun (WGS) entry which is preliminary data.</text>
</comment>
<reference evidence="2" key="1">
    <citation type="journal article" date="2015" name="Nat. Genet.">
        <title>The genome and transcriptome of the zoonotic hookworm Ancylostoma ceylanicum identify infection-specific gene families.</title>
        <authorList>
            <person name="Schwarz E.M."/>
            <person name="Hu Y."/>
            <person name="Antoshechkin I."/>
            <person name="Miller M.M."/>
            <person name="Sternberg P.W."/>
            <person name="Aroian R.V."/>
        </authorList>
    </citation>
    <scope>NUCLEOTIDE SEQUENCE</scope>
    <source>
        <strain evidence="2">HY135</strain>
    </source>
</reference>
<accession>A0A016UIJ6</accession>
<protein>
    <recommendedName>
        <fullName evidence="3">Reverse transcriptase domain-containing protein</fullName>
    </recommendedName>
</protein>
<dbReference type="SUPFAM" id="SSF56219">
    <property type="entry name" value="DNase I-like"/>
    <property type="match status" value="1"/>
</dbReference>
<proteinExistence type="predicted"/>
<name>A0A016UIJ6_9BILA</name>